<dbReference type="AlphaFoldDB" id="A0A1N7MTI4"/>
<sequence length="139" mass="15967">MIKKLFTILLFAGVCIFGTQIKAQDLKEIQQKKELFKVYTQLLDKNVELAKERQNNVQLTAIVNSLNKKSDKKTDKFTSSDPENTSTDARNTAKLLKHTESANRDLAKSNSKIKSLEAEVRKIVMKMEKFDYVIEIKNK</sequence>
<keyword evidence="5" id="KW-1185">Reference proteome</keyword>
<feature type="compositionally biased region" description="Basic and acidic residues" evidence="1">
    <location>
        <begin position="69"/>
        <end position="78"/>
    </location>
</feature>
<evidence type="ECO:0000313" key="3">
    <source>
        <dbReference type="EMBL" id="SIS89444.1"/>
    </source>
</evidence>
<reference evidence="2 5" key="1">
    <citation type="submission" date="2016-11" db="EMBL/GenBank/DDBJ databases">
        <title>Whole genomes of Flavobacteriaceae.</title>
        <authorList>
            <person name="Stine C."/>
            <person name="Li C."/>
            <person name="Tadesse D."/>
        </authorList>
    </citation>
    <scope>NUCLEOTIDE SEQUENCE [LARGE SCALE GENOMIC DNA]</scope>
    <source>
        <strain evidence="2 5">DSM 21068</strain>
    </source>
</reference>
<dbReference type="EMBL" id="FTOJ01000005">
    <property type="protein sequence ID" value="SIS89444.1"/>
    <property type="molecule type" value="Genomic_DNA"/>
</dbReference>
<accession>A0A1N7MTI4</accession>
<dbReference type="Proteomes" id="UP000186246">
    <property type="component" value="Unassembled WGS sequence"/>
</dbReference>
<dbReference type="OrthoDB" id="9929922at2"/>
<evidence type="ECO:0008006" key="6">
    <source>
        <dbReference type="Google" id="ProtNLM"/>
    </source>
</evidence>
<organism evidence="3 4">
    <name type="scientific">Chryseobacterium piscicola</name>
    <dbReference type="NCBI Taxonomy" id="551459"/>
    <lineage>
        <taxon>Bacteria</taxon>
        <taxon>Pseudomonadati</taxon>
        <taxon>Bacteroidota</taxon>
        <taxon>Flavobacteriia</taxon>
        <taxon>Flavobacteriales</taxon>
        <taxon>Weeksellaceae</taxon>
        <taxon>Chryseobacterium group</taxon>
        <taxon>Chryseobacterium</taxon>
    </lineage>
</organism>
<name>A0A1N7MTI4_9FLAO</name>
<dbReference type="EMBL" id="MUGO01000013">
    <property type="protein sequence ID" value="PQA93312.1"/>
    <property type="molecule type" value="Genomic_DNA"/>
</dbReference>
<reference evidence="4" key="2">
    <citation type="submission" date="2017-01" db="EMBL/GenBank/DDBJ databases">
        <authorList>
            <person name="Varghese N."/>
            <person name="Submissions S."/>
        </authorList>
    </citation>
    <scope>NUCLEOTIDE SEQUENCE [LARGE SCALE GENOMIC DNA]</scope>
    <source>
        <strain evidence="4">DSM 21068</strain>
    </source>
</reference>
<dbReference type="Proteomes" id="UP000238314">
    <property type="component" value="Unassembled WGS sequence"/>
</dbReference>
<evidence type="ECO:0000313" key="2">
    <source>
        <dbReference type="EMBL" id="PQA93312.1"/>
    </source>
</evidence>
<evidence type="ECO:0000313" key="5">
    <source>
        <dbReference type="Proteomes" id="UP000238314"/>
    </source>
</evidence>
<proteinExistence type="predicted"/>
<dbReference type="RefSeq" id="WP_076451876.1">
    <property type="nucleotide sequence ID" value="NZ_FTOJ01000005.1"/>
</dbReference>
<reference evidence="3" key="3">
    <citation type="submission" date="2017-01" db="EMBL/GenBank/DDBJ databases">
        <authorList>
            <person name="Mah S.A."/>
            <person name="Swanson W.J."/>
            <person name="Moy G.W."/>
            <person name="Vacquier V.D."/>
        </authorList>
    </citation>
    <scope>NUCLEOTIDE SEQUENCE [LARGE SCALE GENOMIC DNA]</scope>
    <source>
        <strain evidence="3">DSM 21068</strain>
    </source>
</reference>
<evidence type="ECO:0000256" key="1">
    <source>
        <dbReference type="SAM" id="MobiDB-lite"/>
    </source>
</evidence>
<protein>
    <recommendedName>
        <fullName evidence="6">SlyB protein</fullName>
    </recommendedName>
</protein>
<feature type="region of interest" description="Disordered" evidence="1">
    <location>
        <begin position="69"/>
        <end position="108"/>
    </location>
</feature>
<feature type="compositionally biased region" description="Basic and acidic residues" evidence="1">
    <location>
        <begin position="97"/>
        <end position="107"/>
    </location>
</feature>
<evidence type="ECO:0000313" key="4">
    <source>
        <dbReference type="Proteomes" id="UP000186246"/>
    </source>
</evidence>
<gene>
    <name evidence="2" type="ORF">B0A70_09120</name>
    <name evidence="3" type="ORF">SAMN05421796_105226</name>
</gene>